<evidence type="ECO:0000256" key="4">
    <source>
        <dbReference type="ARBA" id="ARBA00023125"/>
    </source>
</evidence>
<dbReference type="InterPro" id="IPR013324">
    <property type="entry name" value="RNA_pol_sigma_r3/r4-like"/>
</dbReference>
<dbReference type="Proteomes" id="UP000656813">
    <property type="component" value="Unassembled WGS sequence"/>
</dbReference>
<dbReference type="GO" id="GO:0006352">
    <property type="term" value="P:DNA-templated transcription initiation"/>
    <property type="evidence" value="ECO:0007669"/>
    <property type="project" value="InterPro"/>
</dbReference>
<keyword evidence="5" id="KW-0804">Transcription</keyword>
<proteinExistence type="inferred from homology"/>
<reference evidence="8" key="1">
    <citation type="journal article" date="2014" name="Int. J. Syst. Evol. Microbiol.">
        <title>Complete genome sequence of Corynebacterium casei LMG S-19264T (=DSM 44701T), isolated from a smear-ripened cheese.</title>
        <authorList>
            <consortium name="US DOE Joint Genome Institute (JGI-PGF)"/>
            <person name="Walter F."/>
            <person name="Albersmeier A."/>
            <person name="Kalinowski J."/>
            <person name="Ruckert C."/>
        </authorList>
    </citation>
    <scope>NUCLEOTIDE SEQUENCE</scope>
    <source>
        <strain evidence="8">CGMCC 1.12777</strain>
    </source>
</reference>
<dbReference type="InterPro" id="IPR014284">
    <property type="entry name" value="RNA_pol_sigma-70_dom"/>
</dbReference>
<dbReference type="InterPro" id="IPR036388">
    <property type="entry name" value="WH-like_DNA-bd_sf"/>
</dbReference>
<dbReference type="SUPFAM" id="SSF88659">
    <property type="entry name" value="Sigma3 and sigma4 domains of RNA polymerase sigma factors"/>
    <property type="match status" value="1"/>
</dbReference>
<dbReference type="InterPro" id="IPR007630">
    <property type="entry name" value="RNA_pol_sigma70_r4"/>
</dbReference>
<dbReference type="AlphaFoldDB" id="A0A8J2ZY05"/>
<keyword evidence="4" id="KW-0238">DNA-binding</keyword>
<dbReference type="PANTHER" id="PTHR43133:SF62">
    <property type="entry name" value="RNA POLYMERASE SIGMA FACTOR SIGZ"/>
    <property type="match status" value="1"/>
</dbReference>
<dbReference type="PANTHER" id="PTHR43133">
    <property type="entry name" value="RNA POLYMERASE ECF-TYPE SIGMA FACTO"/>
    <property type="match status" value="1"/>
</dbReference>
<dbReference type="GO" id="GO:0016987">
    <property type="term" value="F:sigma factor activity"/>
    <property type="evidence" value="ECO:0007669"/>
    <property type="project" value="UniProtKB-KW"/>
</dbReference>
<dbReference type="CDD" id="cd06171">
    <property type="entry name" value="Sigma70_r4"/>
    <property type="match status" value="1"/>
</dbReference>
<evidence type="ECO:0000256" key="1">
    <source>
        <dbReference type="ARBA" id="ARBA00010641"/>
    </source>
</evidence>
<feature type="domain" description="RNA polymerase sigma-70 region 4" evidence="7">
    <location>
        <begin position="131"/>
        <end position="180"/>
    </location>
</feature>
<dbReference type="Gene3D" id="1.10.1740.10">
    <property type="match status" value="1"/>
</dbReference>
<evidence type="ECO:0000259" key="6">
    <source>
        <dbReference type="Pfam" id="PF04542"/>
    </source>
</evidence>
<dbReference type="SUPFAM" id="SSF88946">
    <property type="entry name" value="Sigma2 domain of RNA polymerase sigma factors"/>
    <property type="match status" value="1"/>
</dbReference>
<evidence type="ECO:0000313" key="9">
    <source>
        <dbReference type="Proteomes" id="UP000656813"/>
    </source>
</evidence>
<comment type="caution">
    <text evidence="8">The sequence shown here is derived from an EMBL/GenBank/DDBJ whole genome shotgun (WGS) entry which is preliminary data.</text>
</comment>
<reference evidence="8" key="2">
    <citation type="submission" date="2020-09" db="EMBL/GenBank/DDBJ databases">
        <authorList>
            <person name="Sun Q."/>
            <person name="Zhou Y."/>
        </authorList>
    </citation>
    <scope>NUCLEOTIDE SEQUENCE</scope>
    <source>
        <strain evidence="8">CGMCC 1.12777</strain>
    </source>
</reference>
<feature type="domain" description="RNA polymerase sigma-70 region 2" evidence="6">
    <location>
        <begin position="30"/>
        <end position="98"/>
    </location>
</feature>
<dbReference type="EMBL" id="BMFV01000030">
    <property type="protein sequence ID" value="GGH86088.1"/>
    <property type="molecule type" value="Genomic_DNA"/>
</dbReference>
<comment type="similarity">
    <text evidence="1">Belongs to the sigma-70 factor family. ECF subfamily.</text>
</comment>
<protein>
    <submittedName>
        <fullName evidence="8">RNA polymerase</fullName>
    </submittedName>
</protein>
<name>A0A8J2ZY05_9BACL</name>
<keyword evidence="3" id="KW-0731">Sigma factor</keyword>
<dbReference type="Pfam" id="PF04542">
    <property type="entry name" value="Sigma70_r2"/>
    <property type="match status" value="1"/>
</dbReference>
<evidence type="ECO:0000256" key="2">
    <source>
        <dbReference type="ARBA" id="ARBA00023015"/>
    </source>
</evidence>
<keyword evidence="9" id="KW-1185">Reference proteome</keyword>
<organism evidence="8 9">
    <name type="scientific">Pullulanibacillus pueri</name>
    <dbReference type="NCBI Taxonomy" id="1437324"/>
    <lineage>
        <taxon>Bacteria</taxon>
        <taxon>Bacillati</taxon>
        <taxon>Bacillota</taxon>
        <taxon>Bacilli</taxon>
        <taxon>Bacillales</taxon>
        <taxon>Sporolactobacillaceae</taxon>
        <taxon>Pullulanibacillus</taxon>
    </lineage>
</organism>
<evidence type="ECO:0000256" key="3">
    <source>
        <dbReference type="ARBA" id="ARBA00023082"/>
    </source>
</evidence>
<dbReference type="InterPro" id="IPR013325">
    <property type="entry name" value="RNA_pol_sigma_r2"/>
</dbReference>
<dbReference type="GO" id="GO:0003677">
    <property type="term" value="F:DNA binding"/>
    <property type="evidence" value="ECO:0007669"/>
    <property type="project" value="UniProtKB-KW"/>
</dbReference>
<sequence length="199" mass="23088">MTGVDRVMENAQEGLIYKMSKGSIEAFDQFYELHSPYVYGIALKMARNASEAEDLCHDVFVEVFRSAEQFDPSRGSVRAWLAIKTKSRYLDRQRKVKRSRDYLDRVESIDQEPATDELVLRQIDREQVLSALKELPESQKKAVYGKYFNYQTQKELAAHLDKPIGTIKSLLRYGLNNLRKELIKLGWSPLSGGDHRRER</sequence>
<dbReference type="Gene3D" id="1.10.10.10">
    <property type="entry name" value="Winged helix-like DNA-binding domain superfamily/Winged helix DNA-binding domain"/>
    <property type="match status" value="1"/>
</dbReference>
<dbReference type="InterPro" id="IPR039425">
    <property type="entry name" value="RNA_pol_sigma-70-like"/>
</dbReference>
<evidence type="ECO:0000313" key="8">
    <source>
        <dbReference type="EMBL" id="GGH86088.1"/>
    </source>
</evidence>
<evidence type="ECO:0000259" key="7">
    <source>
        <dbReference type="Pfam" id="PF04545"/>
    </source>
</evidence>
<dbReference type="NCBIfam" id="TIGR02937">
    <property type="entry name" value="sigma70-ECF"/>
    <property type="match status" value="1"/>
</dbReference>
<evidence type="ECO:0000256" key="5">
    <source>
        <dbReference type="ARBA" id="ARBA00023163"/>
    </source>
</evidence>
<keyword evidence="2" id="KW-0805">Transcription regulation</keyword>
<accession>A0A8J2ZY05</accession>
<gene>
    <name evidence="8" type="ORF">GCM10007096_32980</name>
</gene>
<dbReference type="Pfam" id="PF04545">
    <property type="entry name" value="Sigma70_r4"/>
    <property type="match status" value="1"/>
</dbReference>
<dbReference type="InterPro" id="IPR007627">
    <property type="entry name" value="RNA_pol_sigma70_r2"/>
</dbReference>